<dbReference type="Gene3D" id="6.10.140.2220">
    <property type="match status" value="1"/>
</dbReference>
<evidence type="ECO:0000313" key="6">
    <source>
        <dbReference type="EMBL" id="KAJ3501895.1"/>
    </source>
</evidence>
<evidence type="ECO:0000256" key="4">
    <source>
        <dbReference type="PROSITE-ProRule" id="PRU00134"/>
    </source>
</evidence>
<reference evidence="6" key="1">
    <citation type="submission" date="2022-07" db="EMBL/GenBank/DDBJ databases">
        <title>Genome Sequence of Agrocybe chaxingu.</title>
        <authorList>
            <person name="Buettner E."/>
        </authorList>
    </citation>
    <scope>NUCLEOTIDE SEQUENCE</scope>
    <source>
        <strain evidence="6">MP-N11</strain>
    </source>
</reference>
<feature type="domain" description="MYND-type" evidence="5">
    <location>
        <begin position="457"/>
        <end position="497"/>
    </location>
</feature>
<organism evidence="6 7">
    <name type="scientific">Agrocybe chaxingu</name>
    <dbReference type="NCBI Taxonomy" id="84603"/>
    <lineage>
        <taxon>Eukaryota</taxon>
        <taxon>Fungi</taxon>
        <taxon>Dikarya</taxon>
        <taxon>Basidiomycota</taxon>
        <taxon>Agaricomycotina</taxon>
        <taxon>Agaricomycetes</taxon>
        <taxon>Agaricomycetidae</taxon>
        <taxon>Agaricales</taxon>
        <taxon>Agaricineae</taxon>
        <taxon>Strophariaceae</taxon>
        <taxon>Agrocybe</taxon>
    </lineage>
</organism>
<name>A0A9W8JTM9_9AGAR</name>
<dbReference type="GO" id="GO:0008270">
    <property type="term" value="F:zinc ion binding"/>
    <property type="evidence" value="ECO:0007669"/>
    <property type="project" value="UniProtKB-KW"/>
</dbReference>
<proteinExistence type="predicted"/>
<accession>A0A9W8JTM9</accession>
<evidence type="ECO:0000256" key="1">
    <source>
        <dbReference type="ARBA" id="ARBA00022723"/>
    </source>
</evidence>
<dbReference type="PROSITE" id="PS50865">
    <property type="entry name" value="ZF_MYND_2"/>
    <property type="match status" value="1"/>
</dbReference>
<gene>
    <name evidence="6" type="ORF">NLJ89_g9138</name>
</gene>
<protein>
    <recommendedName>
        <fullName evidence="5">MYND-type domain-containing protein</fullName>
    </recommendedName>
</protein>
<dbReference type="EMBL" id="JANKHO010001360">
    <property type="protein sequence ID" value="KAJ3501895.1"/>
    <property type="molecule type" value="Genomic_DNA"/>
</dbReference>
<sequence>MAEAKSHFALEKVVFNLPYTQWQSHEALTKLEDAKNDVSRDPSRAMGTSADFPLLWVAAEAAREDERLRTAAMAEAFIDAIIRAGREPILSEYTLTPDAHLPRPREWEAPLLGILNLLEPIADAEEFSQNAEIVEAISSRYVDVARTLWQDLAFLLHPGCIGDHRRCLVARTILSIARIPEKRSTMYDPKTLSLVMHCWIYTKDPKYRLSTSACARCLFFQTHEIPPPPSGALTFALQCISVDAFIACETEALQNPAMIGRALSMELKALDPFTANMQSFAQSLTDAKLYVHVIDAVHRECAQLEEKLSYGNDTVMVFFESDRLIKSEYTWTTNESETRIVPPEGHNIAPSYHEGCDSWSASGEFKSGSQSFIKTLVLTATPTIPPQRGWLFFPVEKFSDEARKSIRRFYYYTESQLWQPDSLDQRCRDLWAEVGRVFRISQENAQAAYRHQKQCCSILCPQAIGRDKMQKCRRCKLTYYCSATCQSVDWVLHRKECREERLIGAAAVPYVEEDDVMPPVNFVFPAES</sequence>
<evidence type="ECO:0000256" key="3">
    <source>
        <dbReference type="ARBA" id="ARBA00022833"/>
    </source>
</evidence>
<dbReference type="OrthoDB" id="3071625at2759"/>
<dbReference type="InterPro" id="IPR002893">
    <property type="entry name" value="Znf_MYND"/>
</dbReference>
<keyword evidence="7" id="KW-1185">Reference proteome</keyword>
<evidence type="ECO:0000256" key="2">
    <source>
        <dbReference type="ARBA" id="ARBA00022771"/>
    </source>
</evidence>
<dbReference type="SUPFAM" id="SSF144232">
    <property type="entry name" value="HIT/MYND zinc finger-like"/>
    <property type="match status" value="1"/>
</dbReference>
<keyword evidence="2 4" id="KW-0863">Zinc-finger</keyword>
<keyword evidence="3" id="KW-0862">Zinc</keyword>
<evidence type="ECO:0000313" key="7">
    <source>
        <dbReference type="Proteomes" id="UP001148786"/>
    </source>
</evidence>
<evidence type="ECO:0000259" key="5">
    <source>
        <dbReference type="PROSITE" id="PS50865"/>
    </source>
</evidence>
<keyword evidence="1" id="KW-0479">Metal-binding</keyword>
<dbReference type="Proteomes" id="UP001148786">
    <property type="component" value="Unassembled WGS sequence"/>
</dbReference>
<dbReference type="Pfam" id="PF01753">
    <property type="entry name" value="zf-MYND"/>
    <property type="match status" value="1"/>
</dbReference>
<dbReference type="AlphaFoldDB" id="A0A9W8JTM9"/>
<comment type="caution">
    <text evidence="6">The sequence shown here is derived from an EMBL/GenBank/DDBJ whole genome shotgun (WGS) entry which is preliminary data.</text>
</comment>